<keyword evidence="2" id="KW-1185">Reference proteome</keyword>
<reference evidence="1" key="1">
    <citation type="submission" date="2023-04" db="EMBL/GenBank/DDBJ databases">
        <title>Ambrosiozyma monospora NBRC 10751.</title>
        <authorList>
            <person name="Ichikawa N."/>
            <person name="Sato H."/>
            <person name="Tonouchi N."/>
        </authorList>
    </citation>
    <scope>NUCLEOTIDE SEQUENCE</scope>
    <source>
        <strain evidence="1">NBRC 10751</strain>
    </source>
</reference>
<protein>
    <submittedName>
        <fullName evidence="1">Unnamed protein product</fullName>
    </submittedName>
</protein>
<sequence>MANPQKPVSLLYTASGGPKRTRRKHKNSHLGCQTCKKRKIKCDERLVPGCQNCEKMALVCSYSTLSEHELNELRQAQLKMKREKEKEEEDERGQLLQMGGRHTPMGQQQIQPMGHMPAPAHSCSSFPATNDAISLSATNAFPNVSHYDVSKSSTDESKGFVNVKGLLCI</sequence>
<organism evidence="1 2">
    <name type="scientific">Ambrosiozyma monospora</name>
    <name type="common">Yeast</name>
    <name type="synonym">Endomycopsis monosporus</name>
    <dbReference type="NCBI Taxonomy" id="43982"/>
    <lineage>
        <taxon>Eukaryota</taxon>
        <taxon>Fungi</taxon>
        <taxon>Dikarya</taxon>
        <taxon>Ascomycota</taxon>
        <taxon>Saccharomycotina</taxon>
        <taxon>Pichiomycetes</taxon>
        <taxon>Pichiales</taxon>
        <taxon>Pichiaceae</taxon>
        <taxon>Ambrosiozyma</taxon>
    </lineage>
</organism>
<dbReference type="EMBL" id="BSXS01005295">
    <property type="protein sequence ID" value="GME84151.1"/>
    <property type="molecule type" value="Genomic_DNA"/>
</dbReference>
<comment type="caution">
    <text evidence="1">The sequence shown here is derived from an EMBL/GenBank/DDBJ whole genome shotgun (WGS) entry which is preliminary data.</text>
</comment>
<gene>
    <name evidence="1" type="ORF">Amon02_000664200</name>
</gene>
<name>A0ACB5TA72_AMBMO</name>
<evidence type="ECO:0000313" key="2">
    <source>
        <dbReference type="Proteomes" id="UP001165064"/>
    </source>
</evidence>
<dbReference type="Proteomes" id="UP001165064">
    <property type="component" value="Unassembled WGS sequence"/>
</dbReference>
<proteinExistence type="predicted"/>
<accession>A0ACB5TA72</accession>
<evidence type="ECO:0000313" key="1">
    <source>
        <dbReference type="EMBL" id="GME84151.1"/>
    </source>
</evidence>